<evidence type="ECO:0000313" key="1">
    <source>
        <dbReference type="EMBL" id="KAH7679019.1"/>
    </source>
</evidence>
<organism evidence="1 2">
    <name type="scientific">Dioscorea alata</name>
    <name type="common">Purple yam</name>
    <dbReference type="NCBI Taxonomy" id="55571"/>
    <lineage>
        <taxon>Eukaryota</taxon>
        <taxon>Viridiplantae</taxon>
        <taxon>Streptophyta</taxon>
        <taxon>Embryophyta</taxon>
        <taxon>Tracheophyta</taxon>
        <taxon>Spermatophyta</taxon>
        <taxon>Magnoliopsida</taxon>
        <taxon>Liliopsida</taxon>
        <taxon>Dioscoreales</taxon>
        <taxon>Dioscoreaceae</taxon>
        <taxon>Dioscorea</taxon>
    </lineage>
</organism>
<sequence length="500" mass="57969">MDLITFISIFFFILLLPLLIFLLALSCFSTKKPTSQALKPYPLIGHVPQFIKNRHRYLDWTTEIILSDPTHTMGFQNPFLAHGIITANPFNVEHLIKTNFVNYPKGQFTTTMLSDFLGQGIFSSDDEQWKHQRKPGIIEFNKKSLKDAIVDTVQWGIENRLLPLLRRAEGRDEVLDLQDILECFGFDTTCKLAFNEDPACLSIEKEEEEKVIMSKKAKKAFGDAQRLTMVRAMDAFPFTWMTMKKLDNGYEKKLRKSVAIVHEFAMKMISKRKELKLNSDLDILSHFESKKETSDEFLRDVLIGYALTGREMVSSALSWFFWLLSSAPEVEEKILKEVEEVRDKQLYEKLREMQYLHAALTESMRLYPSVAMNTFECREDDILPDGNFVGKGWFVSYNTYAMGRLKELWGEDCDVFRPEKWLEDGVFRPESPFRYPIFHACPRMCLGKEVAYIQMKVVAASVLKEFRVNVLLEKGSVPEHELSLTLRMANGLPVQVKRRE</sequence>
<protein>
    <submittedName>
        <fullName evidence="1">Cytochrome P450 E-class group I protein</fullName>
    </submittedName>
</protein>
<proteinExistence type="predicted"/>
<dbReference type="Proteomes" id="UP000827976">
    <property type="component" value="Chromosome 6"/>
</dbReference>
<keyword evidence="2" id="KW-1185">Reference proteome</keyword>
<accession>A0ACB7VW86</accession>
<name>A0ACB7VW86_DIOAL</name>
<evidence type="ECO:0000313" key="2">
    <source>
        <dbReference type="Proteomes" id="UP000827976"/>
    </source>
</evidence>
<gene>
    <name evidence="1" type="ORF">IHE45_06G031400</name>
</gene>
<comment type="caution">
    <text evidence="1">The sequence shown here is derived from an EMBL/GenBank/DDBJ whole genome shotgun (WGS) entry which is preliminary data.</text>
</comment>
<dbReference type="EMBL" id="CM037016">
    <property type="protein sequence ID" value="KAH7679019.1"/>
    <property type="molecule type" value="Genomic_DNA"/>
</dbReference>
<reference evidence="2" key="1">
    <citation type="journal article" date="2022" name="Nat. Commun.">
        <title>Chromosome evolution and the genetic basis of agronomically important traits in greater yam.</title>
        <authorList>
            <person name="Bredeson J.V."/>
            <person name="Lyons J.B."/>
            <person name="Oniyinde I.O."/>
            <person name="Okereke N.R."/>
            <person name="Kolade O."/>
            <person name="Nnabue I."/>
            <person name="Nwadili C.O."/>
            <person name="Hribova E."/>
            <person name="Parker M."/>
            <person name="Nwogha J."/>
            <person name="Shu S."/>
            <person name="Carlson J."/>
            <person name="Kariba R."/>
            <person name="Muthemba S."/>
            <person name="Knop K."/>
            <person name="Barton G.J."/>
            <person name="Sherwood A.V."/>
            <person name="Lopez-Montes A."/>
            <person name="Asiedu R."/>
            <person name="Jamnadass R."/>
            <person name="Muchugi A."/>
            <person name="Goodstein D."/>
            <person name="Egesi C.N."/>
            <person name="Featherston J."/>
            <person name="Asfaw A."/>
            <person name="Simpson G.G."/>
            <person name="Dolezel J."/>
            <person name="Hendre P.S."/>
            <person name="Van Deynze A."/>
            <person name="Kumar P.L."/>
            <person name="Obidiegwu J.E."/>
            <person name="Bhattacharjee R."/>
            <person name="Rokhsar D.S."/>
        </authorList>
    </citation>
    <scope>NUCLEOTIDE SEQUENCE [LARGE SCALE GENOMIC DNA]</scope>
    <source>
        <strain evidence="2">cv. TDa95/00328</strain>
    </source>
</reference>